<accession>A0A382GS88</accession>
<reference evidence="2" key="1">
    <citation type="submission" date="2018-05" db="EMBL/GenBank/DDBJ databases">
        <authorList>
            <person name="Lanie J.A."/>
            <person name="Ng W.-L."/>
            <person name="Kazmierczak K.M."/>
            <person name="Andrzejewski T.M."/>
            <person name="Davidsen T.M."/>
            <person name="Wayne K.J."/>
            <person name="Tettelin H."/>
            <person name="Glass J.I."/>
            <person name="Rusch D."/>
            <person name="Podicherti R."/>
            <person name="Tsui H.-C.T."/>
            <person name="Winkler M.E."/>
        </authorList>
    </citation>
    <scope>NUCLEOTIDE SEQUENCE</scope>
</reference>
<feature type="transmembrane region" description="Helical" evidence="1">
    <location>
        <begin position="128"/>
        <end position="146"/>
    </location>
</feature>
<evidence type="ECO:0000256" key="1">
    <source>
        <dbReference type="SAM" id="Phobius"/>
    </source>
</evidence>
<dbReference type="EMBL" id="UINC01056909">
    <property type="protein sequence ID" value="SVB77497.1"/>
    <property type="molecule type" value="Genomic_DNA"/>
</dbReference>
<organism evidence="2">
    <name type="scientific">marine metagenome</name>
    <dbReference type="NCBI Taxonomy" id="408172"/>
    <lineage>
        <taxon>unclassified sequences</taxon>
        <taxon>metagenomes</taxon>
        <taxon>ecological metagenomes</taxon>
    </lineage>
</organism>
<keyword evidence="1" id="KW-0472">Membrane</keyword>
<gene>
    <name evidence="2" type="ORF">METZ01_LOCUS230351</name>
</gene>
<protein>
    <submittedName>
        <fullName evidence="2">Uncharacterized protein</fullName>
    </submittedName>
</protein>
<feature type="transmembrane region" description="Helical" evidence="1">
    <location>
        <begin position="87"/>
        <end position="107"/>
    </location>
</feature>
<dbReference type="AlphaFoldDB" id="A0A382GS88"/>
<evidence type="ECO:0000313" key="2">
    <source>
        <dbReference type="EMBL" id="SVB77497.1"/>
    </source>
</evidence>
<sequence length="195" mass="21974">MGYGKRSRVLLPLSVSAPHPRHQRGIHLVQREEGDRPPFHANGRTTPTPVDGLCLTSSFRAAALVYVAFVLFIVYIDQFEFPWFGGYLNIVGISVIHVFFGALIARLMHGQRKDPYQTHEDRDRQIELGVKSLVWVGMAATIFVSLEIGLHALEMQSLSPTTTCLYLQLLALVCFREFRIQNVDFDVYRVEAAAG</sequence>
<keyword evidence="1" id="KW-1133">Transmembrane helix</keyword>
<feature type="transmembrane region" description="Helical" evidence="1">
    <location>
        <begin position="53"/>
        <end position="75"/>
    </location>
</feature>
<keyword evidence="1" id="KW-0812">Transmembrane</keyword>
<name>A0A382GS88_9ZZZZ</name>
<proteinExistence type="predicted"/>